<comment type="caution">
    <text evidence="4">The sequence shown here is derived from an EMBL/GenBank/DDBJ whole genome shotgun (WGS) entry which is preliminary data.</text>
</comment>
<evidence type="ECO:0000256" key="2">
    <source>
        <dbReference type="SAM" id="MobiDB-lite"/>
    </source>
</evidence>
<dbReference type="STRING" id="33528.ENSGAFP00000002014"/>
<dbReference type="InterPro" id="IPR042178">
    <property type="entry name" value="Serpin_sf_1"/>
</dbReference>
<dbReference type="SMART" id="SM00093">
    <property type="entry name" value="SERPIN"/>
    <property type="match status" value="1"/>
</dbReference>
<dbReference type="PROSITE" id="PS00284">
    <property type="entry name" value="SERPIN"/>
    <property type="match status" value="1"/>
</dbReference>
<dbReference type="EMBL" id="NHOQ01001398">
    <property type="protein sequence ID" value="PWA24675.1"/>
    <property type="molecule type" value="Genomic_DNA"/>
</dbReference>
<dbReference type="PANTHER" id="PTHR11461">
    <property type="entry name" value="SERINE PROTEASE INHIBITOR, SERPIN"/>
    <property type="match status" value="1"/>
</dbReference>
<organism evidence="4 5">
    <name type="scientific">Gambusia affinis</name>
    <name type="common">Western mosquitofish</name>
    <name type="synonym">Heterandria affinis</name>
    <dbReference type="NCBI Taxonomy" id="33528"/>
    <lineage>
        <taxon>Eukaryota</taxon>
        <taxon>Metazoa</taxon>
        <taxon>Chordata</taxon>
        <taxon>Craniata</taxon>
        <taxon>Vertebrata</taxon>
        <taxon>Euteleostomi</taxon>
        <taxon>Actinopterygii</taxon>
        <taxon>Neopterygii</taxon>
        <taxon>Teleostei</taxon>
        <taxon>Neoteleostei</taxon>
        <taxon>Acanthomorphata</taxon>
        <taxon>Ovalentaria</taxon>
        <taxon>Atherinomorphae</taxon>
        <taxon>Cyprinodontiformes</taxon>
        <taxon>Poeciliidae</taxon>
        <taxon>Poeciliinae</taxon>
        <taxon>Gambusia</taxon>
    </lineage>
</organism>
<dbReference type="AlphaFoldDB" id="A0A315VNP0"/>
<reference evidence="4 5" key="1">
    <citation type="journal article" date="2018" name="G3 (Bethesda)">
        <title>A High-Quality Reference Genome for the Invasive Mosquitofish Gambusia affinis Using a Chicago Library.</title>
        <authorList>
            <person name="Hoffberg S.L."/>
            <person name="Troendle N.J."/>
            <person name="Glenn T.C."/>
            <person name="Mahmud O."/>
            <person name="Louha S."/>
            <person name="Chalopin D."/>
            <person name="Bennetzen J.L."/>
            <person name="Mauricio R."/>
        </authorList>
    </citation>
    <scope>NUCLEOTIDE SEQUENCE [LARGE SCALE GENOMIC DNA]</scope>
    <source>
        <strain evidence="4">NE01/NJP1002.9</strain>
        <tissue evidence="4">Muscle</tissue>
    </source>
</reference>
<dbReference type="InterPro" id="IPR023796">
    <property type="entry name" value="Serpin_dom"/>
</dbReference>
<dbReference type="InterPro" id="IPR023795">
    <property type="entry name" value="Serpin_CS"/>
</dbReference>
<dbReference type="SUPFAM" id="SSF56574">
    <property type="entry name" value="Serpins"/>
    <property type="match status" value="1"/>
</dbReference>
<dbReference type="GO" id="GO:0004867">
    <property type="term" value="F:serine-type endopeptidase inhibitor activity"/>
    <property type="evidence" value="ECO:0007669"/>
    <property type="project" value="InterPro"/>
</dbReference>
<protein>
    <recommendedName>
        <fullName evidence="3">Serpin domain-containing protein</fullName>
    </recommendedName>
</protein>
<name>A0A315VNP0_GAMAF</name>
<dbReference type="Gene3D" id="2.30.39.10">
    <property type="entry name" value="Alpha-1-antitrypsin, domain 1"/>
    <property type="match status" value="1"/>
</dbReference>
<gene>
    <name evidence="4" type="ORF">CCH79_00016180</name>
</gene>
<dbReference type="PANTHER" id="PTHR11461:SF20">
    <property type="entry name" value="ALPHA-2-ANTIPLASMIN"/>
    <property type="match status" value="1"/>
</dbReference>
<evidence type="ECO:0000256" key="1">
    <source>
        <dbReference type="RuleBase" id="RU000411"/>
    </source>
</evidence>
<keyword evidence="5" id="KW-1185">Reference proteome</keyword>
<feature type="compositionally biased region" description="Low complexity" evidence="2">
    <location>
        <begin position="592"/>
        <end position="612"/>
    </location>
</feature>
<feature type="compositionally biased region" description="Polar residues" evidence="2">
    <location>
        <begin position="650"/>
        <end position="664"/>
    </location>
</feature>
<feature type="region of interest" description="Disordered" evidence="2">
    <location>
        <begin position="592"/>
        <end position="616"/>
    </location>
</feature>
<feature type="domain" description="Serpin" evidence="3">
    <location>
        <begin position="256"/>
        <end position="592"/>
    </location>
</feature>
<dbReference type="Proteomes" id="UP000250572">
    <property type="component" value="Unassembled WGS sequence"/>
</dbReference>
<dbReference type="Pfam" id="PF00079">
    <property type="entry name" value="Serpin"/>
    <property type="match status" value="1"/>
</dbReference>
<feature type="region of interest" description="Disordered" evidence="2">
    <location>
        <begin position="629"/>
        <end position="679"/>
    </location>
</feature>
<dbReference type="InterPro" id="IPR036186">
    <property type="entry name" value="Serpin_sf"/>
</dbReference>
<dbReference type="Gene3D" id="3.30.497.10">
    <property type="entry name" value="Antithrombin, subunit I, domain 2"/>
    <property type="match status" value="1"/>
</dbReference>
<dbReference type="InterPro" id="IPR042185">
    <property type="entry name" value="Serpin_sf_2"/>
</dbReference>
<evidence type="ECO:0000313" key="5">
    <source>
        <dbReference type="Proteomes" id="UP000250572"/>
    </source>
</evidence>
<evidence type="ECO:0000259" key="3">
    <source>
        <dbReference type="SMART" id="SM00093"/>
    </source>
</evidence>
<comment type="similarity">
    <text evidence="1">Belongs to the serpin family.</text>
</comment>
<sequence length="679" mass="74510">MAHSKDSNQPEVLGSALTHCLTLVLNASGSSRSGLQTRTRSSFSLQTCWSILSPRGRTDMEEDNEEEDDGSLLSSSFSQRWFCHPAGLQRDQNRLILIPELQTEEKTSEPAGKVPPNPVLTGHFPHVYTTCSSALRWCEALQHIGVSKMAEATLFVTELRCGGVRLELGAYCRSAKNGSETLTFSLLAGRLEMKLCLLLLLLCLSRQGLTEEPATAAPGFSPVTDEKEEKNVSNCGRTFTHEEHRAIGGAIEQLGLKILEKLAISPQQPNVILSPLSLMFALAHLTLGSRNETEKLLLQSLQAHDRPCFHHILGSLVPHLTHTSLEVAARMYLRPGFEVKLSFVEESLARYRSRPFPLVSVDEVNQWVENVTNGNIPNFLESIPHDVVLMLINGVYFKGEWKTQFDPQVTSKGVFYLDSQNSVSVDMMKSAQYPLRLMDDPQLQAQVASFPFKGNTSFLVILPIGNVSLVLPKLNISDLYSRLPQEKSMQVNVPKMKLQYRQELEEALTSMGLGSLFLGPDLSGISEQPLRVSSVRHATTMELSEEGVEASATTVVTAMRSISLFSVNSPFLFALVDDFSLAPLFMGIVTNPAPDNDPMPNDDPNGNNTMNDQPGTAAARETDLNVELNRLPAEGSTLQSCSAPGGGKEQLQQVDEQDGSSSKTQGDEPCSKPENFVPV</sequence>
<accession>A0A315VNP0</accession>
<dbReference type="InterPro" id="IPR000215">
    <property type="entry name" value="Serpin_fam"/>
</dbReference>
<evidence type="ECO:0000313" key="4">
    <source>
        <dbReference type="EMBL" id="PWA24675.1"/>
    </source>
</evidence>
<dbReference type="GO" id="GO:0005615">
    <property type="term" value="C:extracellular space"/>
    <property type="evidence" value="ECO:0007669"/>
    <property type="project" value="InterPro"/>
</dbReference>
<proteinExistence type="inferred from homology"/>